<proteinExistence type="inferred from homology"/>
<dbReference type="GO" id="GO:0051301">
    <property type="term" value="P:cell division"/>
    <property type="evidence" value="ECO:0007669"/>
    <property type="project" value="UniProtKB-KW"/>
</dbReference>
<evidence type="ECO:0000256" key="5">
    <source>
        <dbReference type="ARBA" id="ARBA00022454"/>
    </source>
</evidence>
<evidence type="ECO:0000256" key="11">
    <source>
        <dbReference type="SAM" id="MobiDB-lite"/>
    </source>
</evidence>
<evidence type="ECO:0000256" key="9">
    <source>
        <dbReference type="ARBA" id="ARBA00023067"/>
    </source>
</evidence>
<dbReference type="Proteomes" id="UP000282613">
    <property type="component" value="Unassembled WGS sequence"/>
</dbReference>
<gene>
    <name evidence="12" type="ORF">TASK_LOCUS3325</name>
</gene>
<dbReference type="Pfam" id="PF05786">
    <property type="entry name" value="Cnd2"/>
    <property type="match status" value="1"/>
</dbReference>
<dbReference type="PANTHER" id="PTHR13108:SF9">
    <property type="entry name" value="CONDENSIN COMPLEX SUBUNIT 2"/>
    <property type="match status" value="1"/>
</dbReference>
<keyword evidence="10" id="KW-0131">Cell cycle</keyword>
<evidence type="ECO:0000313" key="13">
    <source>
        <dbReference type="Proteomes" id="UP000282613"/>
    </source>
</evidence>
<keyword evidence="13" id="KW-1185">Reference proteome</keyword>
<keyword evidence="7" id="KW-0132">Cell division</keyword>
<evidence type="ECO:0000256" key="7">
    <source>
        <dbReference type="ARBA" id="ARBA00022618"/>
    </source>
</evidence>
<comment type="subcellular location">
    <subcellularLocation>
        <location evidence="1">Chromosome</location>
    </subcellularLocation>
    <subcellularLocation>
        <location evidence="2">Cytoplasm</location>
    </subcellularLocation>
</comment>
<dbReference type="OrthoDB" id="362021at2759"/>
<feature type="region of interest" description="Disordered" evidence="11">
    <location>
        <begin position="733"/>
        <end position="761"/>
    </location>
</feature>
<comment type="similarity">
    <text evidence="3">Belongs to the CND2 (condensin subunit 2) family.</text>
</comment>
<dbReference type="WBParaSite" id="TASK_0000332401-mRNA-1">
    <property type="protein sequence ID" value="TASK_0000332401-mRNA-1"/>
    <property type="gene ID" value="TASK_0000332401"/>
</dbReference>
<evidence type="ECO:0000256" key="4">
    <source>
        <dbReference type="ARBA" id="ARBA00016065"/>
    </source>
</evidence>
<protein>
    <recommendedName>
        <fullName evidence="4">Condensin complex subunit 2</fullName>
    </recommendedName>
</protein>
<evidence type="ECO:0000256" key="2">
    <source>
        <dbReference type="ARBA" id="ARBA00004496"/>
    </source>
</evidence>
<evidence type="ECO:0000256" key="10">
    <source>
        <dbReference type="ARBA" id="ARBA00023306"/>
    </source>
</evidence>
<sequence>MLVADRGADAPLASSNVTFADSVGYKSGSYDKTSRRVNNLDDISLDFDEQNNDDVERIARRRSRLLEPHPEVVNSPAHDAARRAIATQFVPRAQVGEHYGNCIRLAAENKITYKNAFDLHLIDFMGEMIKKEDFTSFRASLLPLENISRLSMASSSLDASAKIYAGRVDAVHQETYKVLTGLGRSDSKPTKASAADDDDGLRAPDGVNDSVDESGGGVAVNDRKRRERKRAPNSKPVIITTLSKIRSRIKAFEADVDPLFQQQAAAYDDGGTVELRLNRLRTYSKYSELLQDSGTPLFNPREEACSLTCCTRPVDLYPVFDSHTLEAPLCLAFDDFHFNKLNDESKTHIAPLSPVFMQEAYDSVNTTPIPLASPPLMDIDDDNMAPPDTDGDDAEVTLVNEGNVTSENKEGVRAIDTAENQNTAEPTAEGELFVSSLKSMLTTHLENFGQVNDGILGLWAGPEHWRKKAKRRRLDEFGNVAAQVDNEEKVTTVGKSARSKCAKKTKKTSMDYAAVLLDTGENRSKSGCVMRGDWSKQLEIYTKESGKSPVLREQNRRLAGERFNLLPPSIADARQNIYELFNREVMRNLVDKRTNETHENVTANAMADGGIVPPWLDSQAAAAAAEEEGHDDADVGDMVGMEADDDDDEVAPYDGIFTQGPAGSNENTPTMPPEGEDGVKLVAPPRQIARLEIGYARSAKLINVRHLKSVLWSMIESDLGAAPTLATAIEAVSPPAKKTRKSDEADASSTPPSPPSSSSFSNLLTALPNKVSKQTAGELSVAIGLNCLLHLANEKDLFLATSADYADLFISQGLPAAELNLISQHRRCSHRGDASRAKKQLSLDPWLEGGSDNESNV</sequence>
<dbReference type="STRING" id="60517.A0A0R3W0V5"/>
<dbReference type="PANTHER" id="PTHR13108">
    <property type="entry name" value="CONDENSIN COMPLEX SUBUNIT 2"/>
    <property type="match status" value="1"/>
</dbReference>
<accession>A0A0R3W0V5</accession>
<dbReference type="InterPro" id="IPR022816">
    <property type="entry name" value="Condensin_barren_su2"/>
</dbReference>
<keyword evidence="6" id="KW-0963">Cytoplasm</keyword>
<feature type="region of interest" description="Disordered" evidence="11">
    <location>
        <begin position="182"/>
        <end position="233"/>
    </location>
</feature>
<dbReference type="EMBL" id="UYRS01018294">
    <property type="protein sequence ID" value="VDK31638.1"/>
    <property type="molecule type" value="Genomic_DNA"/>
</dbReference>
<evidence type="ECO:0000256" key="1">
    <source>
        <dbReference type="ARBA" id="ARBA00004286"/>
    </source>
</evidence>
<keyword evidence="5" id="KW-0158">Chromosome</keyword>
<feature type="compositionally biased region" description="Basic residues" evidence="11">
    <location>
        <begin position="223"/>
        <end position="232"/>
    </location>
</feature>
<feature type="region of interest" description="Disordered" evidence="11">
    <location>
        <begin position="832"/>
        <end position="857"/>
    </location>
</feature>
<evidence type="ECO:0000256" key="6">
    <source>
        <dbReference type="ARBA" id="ARBA00022490"/>
    </source>
</evidence>
<evidence type="ECO:0000256" key="8">
    <source>
        <dbReference type="ARBA" id="ARBA00022776"/>
    </source>
</evidence>
<dbReference type="GO" id="GO:0003682">
    <property type="term" value="F:chromatin binding"/>
    <property type="evidence" value="ECO:0007669"/>
    <property type="project" value="TreeGrafter"/>
</dbReference>
<evidence type="ECO:0000256" key="3">
    <source>
        <dbReference type="ARBA" id="ARBA00009471"/>
    </source>
</evidence>
<dbReference type="AlphaFoldDB" id="A0A0R3W0V5"/>
<evidence type="ECO:0000313" key="14">
    <source>
        <dbReference type="WBParaSite" id="TASK_0000332401-mRNA-1"/>
    </source>
</evidence>
<organism evidence="14">
    <name type="scientific">Taenia asiatica</name>
    <name type="common">Asian tapeworm</name>
    <dbReference type="NCBI Taxonomy" id="60517"/>
    <lineage>
        <taxon>Eukaryota</taxon>
        <taxon>Metazoa</taxon>
        <taxon>Spiralia</taxon>
        <taxon>Lophotrochozoa</taxon>
        <taxon>Platyhelminthes</taxon>
        <taxon>Cestoda</taxon>
        <taxon>Eucestoda</taxon>
        <taxon>Cyclophyllidea</taxon>
        <taxon>Taeniidae</taxon>
        <taxon>Taenia</taxon>
    </lineage>
</organism>
<name>A0A0R3W0V5_TAEAS</name>
<keyword evidence="9" id="KW-0226">DNA condensation</keyword>
<reference evidence="14" key="1">
    <citation type="submission" date="2017-02" db="UniProtKB">
        <authorList>
            <consortium name="WormBaseParasite"/>
        </authorList>
    </citation>
    <scope>IDENTIFICATION</scope>
</reference>
<dbReference type="GO" id="GO:0005737">
    <property type="term" value="C:cytoplasm"/>
    <property type="evidence" value="ECO:0007669"/>
    <property type="project" value="UniProtKB-SubCell"/>
</dbReference>
<reference evidence="12 13" key="2">
    <citation type="submission" date="2018-11" db="EMBL/GenBank/DDBJ databases">
        <authorList>
            <consortium name="Pathogen Informatics"/>
        </authorList>
    </citation>
    <scope>NUCLEOTIDE SEQUENCE [LARGE SCALE GENOMIC DNA]</scope>
</reference>
<dbReference type="GO" id="GO:0007076">
    <property type="term" value="P:mitotic chromosome condensation"/>
    <property type="evidence" value="ECO:0007669"/>
    <property type="project" value="InterPro"/>
</dbReference>
<dbReference type="GO" id="GO:0000796">
    <property type="term" value="C:condensin complex"/>
    <property type="evidence" value="ECO:0007669"/>
    <property type="project" value="InterPro"/>
</dbReference>
<evidence type="ECO:0000313" key="12">
    <source>
        <dbReference type="EMBL" id="VDK31638.1"/>
    </source>
</evidence>
<keyword evidence="8" id="KW-0498">Mitosis</keyword>